<proteinExistence type="predicted"/>
<name>A0A0V8QCM6_9FIRM</name>
<comment type="caution">
    <text evidence="2">The sequence shown here is derived from an EMBL/GenBank/DDBJ whole genome shotgun (WGS) entry which is preliminary data.</text>
</comment>
<feature type="coiled-coil region" evidence="1">
    <location>
        <begin position="376"/>
        <end position="410"/>
    </location>
</feature>
<evidence type="ECO:0000313" key="3">
    <source>
        <dbReference type="Proteomes" id="UP000054874"/>
    </source>
</evidence>
<feature type="coiled-coil region" evidence="1">
    <location>
        <begin position="299"/>
        <end position="347"/>
    </location>
</feature>
<evidence type="ECO:0000256" key="1">
    <source>
        <dbReference type="SAM" id="Coils"/>
    </source>
</evidence>
<keyword evidence="3" id="KW-1185">Reference proteome</keyword>
<sequence length="601" mass="65670">MTMKKTRKEWVKNTAIIFLTIMLILTFFSNTIMNYSLPEVSAQYASPGTVASRVRGTGTVEAAQPYNVSVSEERVVEEVLVKTGDKVKKGKTLFRLSEGGSGSLEEAEDQLDTAKIEYQTKLLEMIRSYDIPNAEIERLKEDLETAQEKKSLAGNKEAQIAVAQNKVDTCQAEVRLLEKQISQLQRQMDSISSEDVVTAAEEAAVEVAGYNLDIAMSNQTKANKELTKAERNLSNKKAELVAETDPDKIAKLEQEVSSLQSVVYAAQTTVDTADSNVAYWTNEKKKADKALEKAKATAAKTQSSKKKELQSQINALTDSKTESEYKLEKANKELEKAKTGAVTEEEAVTAVKTAERALEDKILSLADTKRKDSQTDKIAKMQLEVYQKKIARLEKKVAKLQKEGNKNEVKAPVAGVVSSISAVAGEKTSPDKVLAVIQIVEKGYEVKLQVTAEQAKKVKEGDRADILNVWGEEVTAVISKISPVEGDPKNKQLIFQVGGSVEIGQSLELSVGQQKANYDTVVPNSAIREDNNGKFILIVNAKSSPLGNRYIAQRVKVDVLSQDDTNAAITGELQGGDFIITTSTKPLTDGMQVRLVEGGGL</sequence>
<gene>
    <name evidence="2" type="ORF">ASU35_02705</name>
</gene>
<dbReference type="GO" id="GO:0015562">
    <property type="term" value="F:efflux transmembrane transporter activity"/>
    <property type="evidence" value="ECO:0007669"/>
    <property type="project" value="TreeGrafter"/>
</dbReference>
<accession>A0A0V8QCM6</accession>
<keyword evidence="1" id="KW-0175">Coiled coil</keyword>
<dbReference type="Proteomes" id="UP000054874">
    <property type="component" value="Unassembled WGS sequence"/>
</dbReference>
<evidence type="ECO:0000313" key="2">
    <source>
        <dbReference type="EMBL" id="KSV58333.1"/>
    </source>
</evidence>
<protein>
    <recommendedName>
        <fullName evidence="4">Membrane fusion protein biotin-lipoyl like domain-containing protein</fullName>
    </recommendedName>
</protein>
<dbReference type="Gene3D" id="2.40.420.20">
    <property type="match status" value="1"/>
</dbReference>
<dbReference type="Gene3D" id="2.40.50.100">
    <property type="match status" value="2"/>
</dbReference>
<dbReference type="OrthoDB" id="1993375at2"/>
<dbReference type="GO" id="GO:1990281">
    <property type="term" value="C:efflux pump complex"/>
    <property type="evidence" value="ECO:0007669"/>
    <property type="project" value="TreeGrafter"/>
</dbReference>
<dbReference type="STRING" id="290052.ASU35_02705"/>
<dbReference type="AlphaFoldDB" id="A0A0V8QCM6"/>
<organism evidence="2 3">
    <name type="scientific">Acetivibrio ethanolgignens</name>
    <dbReference type="NCBI Taxonomy" id="290052"/>
    <lineage>
        <taxon>Bacteria</taxon>
        <taxon>Bacillati</taxon>
        <taxon>Bacillota</taxon>
        <taxon>Clostridia</taxon>
        <taxon>Eubacteriales</taxon>
        <taxon>Oscillospiraceae</taxon>
        <taxon>Acetivibrio</taxon>
    </lineage>
</organism>
<dbReference type="PANTHER" id="PTHR30469">
    <property type="entry name" value="MULTIDRUG RESISTANCE PROTEIN MDTA"/>
    <property type="match status" value="1"/>
</dbReference>
<dbReference type="EMBL" id="LNAM01000175">
    <property type="protein sequence ID" value="KSV58333.1"/>
    <property type="molecule type" value="Genomic_DNA"/>
</dbReference>
<evidence type="ECO:0008006" key="4">
    <source>
        <dbReference type="Google" id="ProtNLM"/>
    </source>
</evidence>
<feature type="coiled-coil region" evidence="1">
    <location>
        <begin position="104"/>
        <end position="243"/>
    </location>
</feature>
<dbReference type="RefSeq" id="WP_058353372.1">
    <property type="nucleotide sequence ID" value="NZ_CABMMD010000175.1"/>
</dbReference>
<reference evidence="2 3" key="1">
    <citation type="submission" date="2015-11" db="EMBL/GenBank/DDBJ databases">
        <title>Butyribacter intestini gen. nov., sp. nov., a butyric acid-producing bacterium of the family Lachnospiraceae isolated from the human faeces.</title>
        <authorList>
            <person name="Zou Y."/>
            <person name="Xue W."/>
            <person name="Luo G."/>
            <person name="Lv M."/>
        </authorList>
    </citation>
    <scope>NUCLEOTIDE SEQUENCE [LARGE SCALE GENOMIC DNA]</scope>
    <source>
        <strain evidence="2 3">ACET-33324</strain>
    </source>
</reference>